<dbReference type="Gene3D" id="3.30.200.20">
    <property type="entry name" value="Phosphorylase Kinase, domain 1"/>
    <property type="match status" value="1"/>
</dbReference>
<evidence type="ECO:0000313" key="1">
    <source>
        <dbReference type="EMBL" id="PRQ25927.1"/>
    </source>
</evidence>
<dbReference type="Gramene" id="PRQ25927">
    <property type="protein sequence ID" value="PRQ25927"/>
    <property type="gene ID" value="RchiOBHm_Chr6g0288991"/>
</dbReference>
<protein>
    <submittedName>
        <fullName evidence="1">Uncharacterized protein</fullName>
    </submittedName>
</protein>
<keyword evidence="2" id="KW-1185">Reference proteome</keyword>
<reference evidence="1 2" key="1">
    <citation type="journal article" date="2018" name="Nat. Genet.">
        <title>The Rosa genome provides new insights in the design of modern roses.</title>
        <authorList>
            <person name="Bendahmane M."/>
        </authorList>
    </citation>
    <scope>NUCLEOTIDE SEQUENCE [LARGE SCALE GENOMIC DNA]</scope>
    <source>
        <strain evidence="2">cv. Old Blush</strain>
    </source>
</reference>
<comment type="caution">
    <text evidence="1">The sequence shown here is derived from an EMBL/GenBank/DDBJ whole genome shotgun (WGS) entry which is preliminary data.</text>
</comment>
<proteinExistence type="predicted"/>
<gene>
    <name evidence="1" type="ORF">RchiOBHm_Chr6g0288991</name>
</gene>
<evidence type="ECO:0000313" key="2">
    <source>
        <dbReference type="Proteomes" id="UP000238479"/>
    </source>
</evidence>
<dbReference type="Proteomes" id="UP000238479">
    <property type="component" value="Chromosome 6"/>
</dbReference>
<organism evidence="1 2">
    <name type="scientific">Rosa chinensis</name>
    <name type="common">China rose</name>
    <dbReference type="NCBI Taxonomy" id="74649"/>
    <lineage>
        <taxon>Eukaryota</taxon>
        <taxon>Viridiplantae</taxon>
        <taxon>Streptophyta</taxon>
        <taxon>Embryophyta</taxon>
        <taxon>Tracheophyta</taxon>
        <taxon>Spermatophyta</taxon>
        <taxon>Magnoliopsida</taxon>
        <taxon>eudicotyledons</taxon>
        <taxon>Gunneridae</taxon>
        <taxon>Pentapetalae</taxon>
        <taxon>rosids</taxon>
        <taxon>fabids</taxon>
        <taxon>Rosales</taxon>
        <taxon>Rosaceae</taxon>
        <taxon>Rosoideae</taxon>
        <taxon>Rosoideae incertae sedis</taxon>
        <taxon>Rosa</taxon>
    </lineage>
</organism>
<dbReference type="AlphaFoldDB" id="A0A2P6PVG5"/>
<sequence length="40" mass="4364">MESSEELFFIDLATIRKATNDFSDSNKLGQGGLVLCTRVG</sequence>
<dbReference type="EMBL" id="PDCK01000044">
    <property type="protein sequence ID" value="PRQ25927.1"/>
    <property type="molecule type" value="Genomic_DNA"/>
</dbReference>
<accession>A0A2P6PVG5</accession>
<name>A0A2P6PVG5_ROSCH</name>